<evidence type="ECO:0000256" key="8">
    <source>
        <dbReference type="SAM" id="MobiDB-lite"/>
    </source>
</evidence>
<evidence type="ECO:0000256" key="2">
    <source>
        <dbReference type="ARBA" id="ARBA00022443"/>
    </source>
</evidence>
<feature type="compositionally biased region" description="Basic and acidic residues" evidence="8">
    <location>
        <begin position="441"/>
        <end position="450"/>
    </location>
</feature>
<dbReference type="Proteomes" id="UP000242254">
    <property type="component" value="Unassembled WGS sequence"/>
</dbReference>
<evidence type="ECO:0000256" key="5">
    <source>
        <dbReference type="ARBA" id="ARBA00023212"/>
    </source>
</evidence>
<sequence>MTTNALHMQISPGSNFADAFWDDNFKGVDIIFNRLKRSKETCEEIKRLYESRAQIEQEYGERLLKLAATSRVGEHEEGSFAETLSRIPSTLETTGRAHIDLAQQLRDHLEIPLDGFLKEQRDIRKSQHTQIENLRQLKNLHEAEVARAREYYSNESIKLMSLEKHFTVEMEKEIEEQRKLVTIAEQVYRRAVDNLNAVNERWICDWKHSADIHQEMEVKRITYLRSTLWTFANMLTSTFNIDEECCDRIRAALEITDVQKDITDFVQCHRTGSKLPSPIPYESFYKPVKRELYSQQPSKESLTHSVTVLTNPDEELKSVDHQLQQLEQLQTPRLEPANDLPLTGATVSTHSHVSSAMKEVEQMLNQTNDSSSTHLDNYNLAVHESTDRFSADICNALGIKETQDATSKNDTVSPSPSQRSKENGIKYKPMPNPSFTSIQSEHIETEERPVSETQSESNKPEIQPEPKKEDDDDDDKEIEEYQSRMPRPPPKDEKWVISSIRRPQQVPIKTPNHEEIPRSNTENLSHQASPAEDKKGHQPKVHKPVVPLTIEIPNPVNPTKLPQLAAHQVIEDARRHSQMSPATIEMNRQQNRDDNGGIRPAPWQDSGIMHPDDKKGYMPNMNGQYPPPNGYHAYHPPEHINSHPRGSSLAILPNHQDFLPPQHAAYPEEEANKKRSSKSKAEATGKSGKESKGAGRFSLFFTGNKKDKKKEKENQQQQQQQIQPYMLDHQQRPQSHYQTLTKEPVEKDVFYNPPVSAPMPPTAINGSHKFICYVKAQWPFEATIEGEMSFSQDEVLGILHKQSDGWWQAERLTGEAAGQRGLVPGNYMVDAPH</sequence>
<organism evidence="11 12">
    <name type="scientific">Rhizopus microsporus ATCC 52813</name>
    <dbReference type="NCBI Taxonomy" id="1340429"/>
    <lineage>
        <taxon>Eukaryota</taxon>
        <taxon>Fungi</taxon>
        <taxon>Fungi incertae sedis</taxon>
        <taxon>Mucoromycota</taxon>
        <taxon>Mucoromycotina</taxon>
        <taxon>Mucoromycetes</taxon>
        <taxon>Mucorales</taxon>
        <taxon>Mucorineae</taxon>
        <taxon>Rhizopodaceae</taxon>
        <taxon>Rhizopus</taxon>
    </lineage>
</organism>
<evidence type="ECO:0000256" key="4">
    <source>
        <dbReference type="ARBA" id="ARBA00022553"/>
    </source>
</evidence>
<dbReference type="GO" id="GO:0120104">
    <property type="term" value="C:mitotic actomyosin contractile ring, proximal layer"/>
    <property type="evidence" value="ECO:0007669"/>
    <property type="project" value="TreeGrafter"/>
</dbReference>
<dbReference type="InterPro" id="IPR001452">
    <property type="entry name" value="SH3_domain"/>
</dbReference>
<feature type="domain" description="F-BAR" evidence="10">
    <location>
        <begin position="8"/>
        <end position="261"/>
    </location>
</feature>
<dbReference type="InterPro" id="IPR031160">
    <property type="entry name" value="F_BAR_dom"/>
</dbReference>
<dbReference type="GO" id="GO:0009898">
    <property type="term" value="C:cytoplasmic side of plasma membrane"/>
    <property type="evidence" value="ECO:0007669"/>
    <property type="project" value="TreeGrafter"/>
</dbReference>
<keyword evidence="5" id="KW-0206">Cytoskeleton</keyword>
<dbReference type="PROSITE" id="PS50002">
    <property type="entry name" value="SH3"/>
    <property type="match status" value="1"/>
</dbReference>
<dbReference type="Pfam" id="PF14604">
    <property type="entry name" value="SH3_9"/>
    <property type="match status" value="1"/>
</dbReference>
<evidence type="ECO:0000256" key="6">
    <source>
        <dbReference type="PROSITE-ProRule" id="PRU00192"/>
    </source>
</evidence>
<comment type="subcellular location">
    <subcellularLocation>
        <location evidence="1">Cytoplasm</location>
        <location evidence="1">Cytoskeleton</location>
    </subcellularLocation>
</comment>
<feature type="region of interest" description="Disordered" evidence="8">
    <location>
        <begin position="586"/>
        <end position="720"/>
    </location>
</feature>
<dbReference type="Gene3D" id="2.30.30.40">
    <property type="entry name" value="SH3 Domains"/>
    <property type="match status" value="1"/>
</dbReference>
<dbReference type="PANTHER" id="PTHR23065:SF7">
    <property type="entry name" value="NOSTRIN, ISOFORM H"/>
    <property type="match status" value="1"/>
</dbReference>
<dbReference type="SMART" id="SM00055">
    <property type="entry name" value="FCH"/>
    <property type="match status" value="1"/>
</dbReference>
<dbReference type="SUPFAM" id="SSF103657">
    <property type="entry name" value="BAR/IMD domain-like"/>
    <property type="match status" value="1"/>
</dbReference>
<protein>
    <submittedName>
        <fullName evidence="11">FCH-domain-containing protein</fullName>
    </submittedName>
</protein>
<dbReference type="Pfam" id="PF00611">
    <property type="entry name" value="FCH"/>
    <property type="match status" value="1"/>
</dbReference>
<evidence type="ECO:0000256" key="7">
    <source>
        <dbReference type="PROSITE-ProRule" id="PRU01077"/>
    </source>
</evidence>
<evidence type="ECO:0000259" key="10">
    <source>
        <dbReference type="PROSITE" id="PS51741"/>
    </source>
</evidence>
<gene>
    <name evidence="11" type="ORF">RHIMIDRAFT_313598</name>
</gene>
<evidence type="ECO:0000313" key="12">
    <source>
        <dbReference type="Proteomes" id="UP000242254"/>
    </source>
</evidence>
<feature type="compositionally biased region" description="Polar residues" evidence="8">
    <location>
        <begin position="518"/>
        <end position="528"/>
    </location>
</feature>
<keyword evidence="12" id="KW-1185">Reference proteome</keyword>
<keyword evidence="2 6" id="KW-0728">SH3 domain</keyword>
<feature type="region of interest" description="Disordered" evidence="8">
    <location>
        <begin position="403"/>
        <end position="540"/>
    </location>
</feature>
<dbReference type="PROSITE" id="PS51741">
    <property type="entry name" value="F_BAR"/>
    <property type="match status" value="1"/>
</dbReference>
<feature type="compositionally biased region" description="Basic and acidic residues" evidence="8">
    <location>
        <begin position="458"/>
        <end position="469"/>
    </location>
</feature>
<dbReference type="EMBL" id="KZ303850">
    <property type="protein sequence ID" value="PHZ12071.1"/>
    <property type="molecule type" value="Genomic_DNA"/>
</dbReference>
<dbReference type="RefSeq" id="XP_023465779.1">
    <property type="nucleotide sequence ID" value="XM_023614874.1"/>
</dbReference>
<dbReference type="AlphaFoldDB" id="A0A2G4STJ0"/>
<dbReference type="PANTHER" id="PTHR23065">
    <property type="entry name" value="PROLINE-SERINE-THREONINE PHOSPHATASE INTERACTING PROTEIN 1"/>
    <property type="match status" value="1"/>
</dbReference>
<dbReference type="STRING" id="1340429.A0A2G4STJ0"/>
<evidence type="ECO:0000256" key="3">
    <source>
        <dbReference type="ARBA" id="ARBA00022490"/>
    </source>
</evidence>
<evidence type="ECO:0000259" key="9">
    <source>
        <dbReference type="PROSITE" id="PS50002"/>
    </source>
</evidence>
<keyword evidence="7" id="KW-0175">Coiled coil</keyword>
<feature type="compositionally biased region" description="Basic and acidic residues" evidence="8">
    <location>
        <begin position="679"/>
        <end position="693"/>
    </location>
</feature>
<keyword evidence="4" id="KW-0597">Phosphoprotein</keyword>
<dbReference type="InterPro" id="IPR027267">
    <property type="entry name" value="AH/BAR_dom_sf"/>
</dbReference>
<dbReference type="GO" id="GO:0030036">
    <property type="term" value="P:actin cytoskeleton organization"/>
    <property type="evidence" value="ECO:0007669"/>
    <property type="project" value="UniProtKB-ARBA"/>
</dbReference>
<dbReference type="SMART" id="SM00326">
    <property type="entry name" value="SH3"/>
    <property type="match status" value="1"/>
</dbReference>
<dbReference type="SUPFAM" id="SSF50044">
    <property type="entry name" value="SH3-domain"/>
    <property type="match status" value="1"/>
</dbReference>
<dbReference type="InterPro" id="IPR001060">
    <property type="entry name" value="FCH_dom"/>
</dbReference>
<feature type="domain" description="SH3" evidence="9">
    <location>
        <begin position="769"/>
        <end position="833"/>
    </location>
</feature>
<feature type="compositionally biased region" description="Acidic residues" evidence="8">
    <location>
        <begin position="470"/>
        <end position="480"/>
    </location>
</feature>
<dbReference type="CDD" id="cd00174">
    <property type="entry name" value="SH3"/>
    <property type="match status" value="1"/>
</dbReference>
<accession>A0A2G4STJ0</accession>
<feature type="compositionally biased region" description="Polar residues" evidence="8">
    <location>
        <begin position="404"/>
        <end position="418"/>
    </location>
</feature>
<proteinExistence type="predicted"/>
<evidence type="ECO:0000313" key="11">
    <source>
        <dbReference type="EMBL" id="PHZ12071.1"/>
    </source>
</evidence>
<dbReference type="GeneID" id="35445863"/>
<dbReference type="InterPro" id="IPR036028">
    <property type="entry name" value="SH3-like_dom_sf"/>
</dbReference>
<keyword evidence="3" id="KW-0963">Cytoplasm</keyword>
<dbReference type="Gene3D" id="1.20.1270.60">
    <property type="entry name" value="Arfaptin homology (AH) domain/BAR domain"/>
    <property type="match status" value="1"/>
</dbReference>
<reference evidence="11 12" key="1">
    <citation type="journal article" date="2016" name="Proc. Natl. Acad. Sci. U.S.A.">
        <title>Lipid metabolic changes in an early divergent fungus govern the establishment of a mutualistic symbiosis with endobacteria.</title>
        <authorList>
            <person name="Lastovetsky O.A."/>
            <person name="Gaspar M.L."/>
            <person name="Mondo S.J."/>
            <person name="LaButti K.M."/>
            <person name="Sandor L."/>
            <person name="Grigoriev I.V."/>
            <person name="Henry S.A."/>
            <person name="Pawlowska T.E."/>
        </authorList>
    </citation>
    <scope>NUCLEOTIDE SEQUENCE [LARGE SCALE GENOMIC DNA]</scope>
    <source>
        <strain evidence="11 12">ATCC 52813</strain>
    </source>
</reference>
<dbReference type="GO" id="GO:0005543">
    <property type="term" value="F:phospholipid binding"/>
    <property type="evidence" value="ECO:0007669"/>
    <property type="project" value="TreeGrafter"/>
</dbReference>
<name>A0A2G4STJ0_RHIZD</name>
<evidence type="ECO:0000256" key="1">
    <source>
        <dbReference type="ARBA" id="ARBA00004245"/>
    </source>
</evidence>